<feature type="domain" description="GHMP kinase C-terminal" evidence="15">
    <location>
        <begin position="205"/>
        <end position="280"/>
    </location>
</feature>
<dbReference type="GO" id="GO:0005737">
    <property type="term" value="C:cytoplasm"/>
    <property type="evidence" value="ECO:0007669"/>
    <property type="project" value="UniProtKB-SubCell"/>
</dbReference>
<dbReference type="InterPro" id="IPR020568">
    <property type="entry name" value="Ribosomal_Su5_D2-typ_SF"/>
</dbReference>
<keyword evidence="8 13" id="KW-0547">Nucleotide-binding</keyword>
<evidence type="ECO:0000256" key="8">
    <source>
        <dbReference type="ARBA" id="ARBA00022741"/>
    </source>
</evidence>
<evidence type="ECO:0000256" key="13">
    <source>
        <dbReference type="HAMAP-Rule" id="MF_00384"/>
    </source>
</evidence>
<gene>
    <name evidence="13 16" type="primary">thrB</name>
    <name evidence="16" type="ORF">ABNN70_08380</name>
</gene>
<dbReference type="PRINTS" id="PR00958">
    <property type="entry name" value="HOMSERKINASE"/>
</dbReference>
<dbReference type="NCBIfam" id="TIGR00191">
    <property type="entry name" value="thrB"/>
    <property type="match status" value="1"/>
</dbReference>
<keyword evidence="6 13" id="KW-0808">Transferase</keyword>
<evidence type="ECO:0000256" key="12">
    <source>
        <dbReference type="ARBA" id="ARBA00049954"/>
    </source>
</evidence>
<dbReference type="EC" id="2.7.1.39" evidence="3 13"/>
<keyword evidence="10 13" id="KW-0067">ATP-binding</keyword>
<protein>
    <recommendedName>
        <fullName evidence="4 13">Homoserine kinase</fullName>
        <shortName evidence="13">HK</shortName>
        <shortName evidence="13">HSK</shortName>
        <ecNumber evidence="3 13">2.7.1.39</ecNumber>
    </recommendedName>
</protein>
<feature type="binding site" evidence="13">
    <location>
        <begin position="89"/>
        <end position="99"/>
    </location>
    <ligand>
        <name>ATP</name>
        <dbReference type="ChEBI" id="CHEBI:30616"/>
    </ligand>
</feature>
<evidence type="ECO:0000256" key="9">
    <source>
        <dbReference type="ARBA" id="ARBA00022777"/>
    </source>
</evidence>
<keyword evidence="5 13" id="KW-0028">Amino-acid biosynthesis</keyword>
<keyword evidence="9 13" id="KW-0418">Kinase</keyword>
<evidence type="ECO:0000259" key="15">
    <source>
        <dbReference type="Pfam" id="PF08544"/>
    </source>
</evidence>
<dbReference type="Pfam" id="PF00288">
    <property type="entry name" value="GHMP_kinases_N"/>
    <property type="match status" value="1"/>
</dbReference>
<evidence type="ECO:0000259" key="14">
    <source>
        <dbReference type="Pfam" id="PF00288"/>
    </source>
</evidence>
<evidence type="ECO:0000256" key="10">
    <source>
        <dbReference type="ARBA" id="ARBA00022840"/>
    </source>
</evidence>
<dbReference type="InterPro" id="IPR006203">
    <property type="entry name" value="GHMP_knse_ATP-bd_CS"/>
</dbReference>
<evidence type="ECO:0000256" key="4">
    <source>
        <dbReference type="ARBA" id="ARBA00017858"/>
    </source>
</evidence>
<evidence type="ECO:0000256" key="1">
    <source>
        <dbReference type="ARBA" id="ARBA00005015"/>
    </source>
</evidence>
<dbReference type="GO" id="GO:0004413">
    <property type="term" value="F:homoserine kinase activity"/>
    <property type="evidence" value="ECO:0007669"/>
    <property type="project" value="UniProtKB-UniRule"/>
</dbReference>
<evidence type="ECO:0000256" key="6">
    <source>
        <dbReference type="ARBA" id="ARBA00022679"/>
    </source>
</evidence>
<dbReference type="PROSITE" id="PS00627">
    <property type="entry name" value="GHMP_KINASES_ATP"/>
    <property type="match status" value="1"/>
</dbReference>
<dbReference type="InterPro" id="IPR013750">
    <property type="entry name" value="GHMP_kinase_C_dom"/>
</dbReference>
<keyword evidence="7 13" id="KW-0791">Threonine biosynthesis</keyword>
<dbReference type="Pfam" id="PF08544">
    <property type="entry name" value="GHMP_kinases_C"/>
    <property type="match status" value="1"/>
</dbReference>
<dbReference type="GO" id="GO:0005524">
    <property type="term" value="F:ATP binding"/>
    <property type="evidence" value="ECO:0007669"/>
    <property type="project" value="UniProtKB-UniRule"/>
</dbReference>
<evidence type="ECO:0000256" key="2">
    <source>
        <dbReference type="ARBA" id="ARBA00007370"/>
    </source>
</evidence>
<dbReference type="PIRSF" id="PIRSF000676">
    <property type="entry name" value="Homoser_kin"/>
    <property type="match status" value="1"/>
</dbReference>
<dbReference type="InterPro" id="IPR036554">
    <property type="entry name" value="GHMP_kinase_C_sf"/>
</dbReference>
<dbReference type="Gene3D" id="3.30.230.10">
    <property type="match status" value="1"/>
</dbReference>
<organism evidence="16">
    <name type="scientific">Sporolactobacillus sp. Y61</name>
    <dbReference type="NCBI Taxonomy" id="3160863"/>
    <lineage>
        <taxon>Bacteria</taxon>
        <taxon>Bacillati</taxon>
        <taxon>Bacillota</taxon>
        <taxon>Bacilli</taxon>
        <taxon>Bacillales</taxon>
        <taxon>Sporolactobacillaceae</taxon>
        <taxon>Sporolactobacillus</taxon>
    </lineage>
</organism>
<dbReference type="SUPFAM" id="SSF54211">
    <property type="entry name" value="Ribosomal protein S5 domain 2-like"/>
    <property type="match status" value="1"/>
</dbReference>
<dbReference type="HAMAP" id="MF_00384">
    <property type="entry name" value="Homoser_kinase"/>
    <property type="match status" value="1"/>
</dbReference>
<dbReference type="RefSeq" id="WP_353947534.1">
    <property type="nucleotide sequence ID" value="NZ_CP159510.1"/>
</dbReference>
<dbReference type="PANTHER" id="PTHR20861:SF1">
    <property type="entry name" value="HOMOSERINE KINASE"/>
    <property type="match status" value="1"/>
</dbReference>
<dbReference type="InterPro" id="IPR014721">
    <property type="entry name" value="Ribsml_uS5_D2-typ_fold_subgr"/>
</dbReference>
<comment type="pathway">
    <text evidence="1 13">Amino-acid biosynthesis; L-threonine biosynthesis; L-threonine from L-aspartate: step 4/5.</text>
</comment>
<proteinExistence type="inferred from homology"/>
<comment type="similarity">
    <text evidence="2 13">Belongs to the GHMP kinase family. Homoserine kinase subfamily.</text>
</comment>
<dbReference type="PANTHER" id="PTHR20861">
    <property type="entry name" value="HOMOSERINE/4-DIPHOSPHOCYTIDYL-2-C-METHYL-D-ERYTHRITOL KINASE"/>
    <property type="match status" value="1"/>
</dbReference>
<dbReference type="InterPro" id="IPR000870">
    <property type="entry name" value="Homoserine_kinase"/>
</dbReference>
<dbReference type="EMBL" id="CP159510">
    <property type="protein sequence ID" value="XCJ15748.1"/>
    <property type="molecule type" value="Genomic_DNA"/>
</dbReference>
<accession>A0AAU8IC06</accession>
<comment type="subcellular location">
    <subcellularLocation>
        <location evidence="13">Cytoplasm</location>
    </subcellularLocation>
</comment>
<evidence type="ECO:0000256" key="11">
    <source>
        <dbReference type="ARBA" id="ARBA00049375"/>
    </source>
</evidence>
<dbReference type="InterPro" id="IPR006204">
    <property type="entry name" value="GHMP_kinase_N_dom"/>
</dbReference>
<dbReference type="AlphaFoldDB" id="A0AAU8IC06"/>
<evidence type="ECO:0000256" key="7">
    <source>
        <dbReference type="ARBA" id="ARBA00022697"/>
    </source>
</evidence>
<dbReference type="GO" id="GO:0009088">
    <property type="term" value="P:threonine biosynthetic process"/>
    <property type="evidence" value="ECO:0007669"/>
    <property type="project" value="UniProtKB-UniRule"/>
</dbReference>
<keyword evidence="13" id="KW-0963">Cytoplasm</keyword>
<comment type="function">
    <text evidence="12 13">Catalyzes the ATP-dependent phosphorylation of L-homoserine to L-homoserine phosphate.</text>
</comment>
<sequence>MIHPPAFQIKVPGSTSNLGPGFDSIGMAVNRYLVLDARQADRWQFNYVDQPDFHPPVAENLIYRTAKKLAEHFQASLPPYEITVHSDIPLARGLGSSGAAIISGIELADFLLDLKLSIEEKSWLACRTEGHPDNVTASLYGGLVISTQSAAAVHSVKLPVPDFDFVTLIPDFELKTSDARHVLPDVLPFHQAIEGSSVANVLICALLSHNGKLAGQMMESDHFHQPYRAKLIPDLEGISSLAKSAGAFGTFLSGAGPTVMCLAPQGKSSAIKEKLQTAFPNDICVTLHPVSEGAVSRVTEAVPRTKDQ</sequence>
<comment type="catalytic activity">
    <reaction evidence="11 13">
        <text>L-homoserine + ATP = O-phospho-L-homoserine + ADP + H(+)</text>
        <dbReference type="Rhea" id="RHEA:13985"/>
        <dbReference type="ChEBI" id="CHEBI:15378"/>
        <dbReference type="ChEBI" id="CHEBI:30616"/>
        <dbReference type="ChEBI" id="CHEBI:57476"/>
        <dbReference type="ChEBI" id="CHEBI:57590"/>
        <dbReference type="ChEBI" id="CHEBI:456216"/>
        <dbReference type="EC" id="2.7.1.39"/>
    </reaction>
</comment>
<evidence type="ECO:0000256" key="3">
    <source>
        <dbReference type="ARBA" id="ARBA00012078"/>
    </source>
</evidence>
<name>A0AAU8IC06_9BACL</name>
<dbReference type="SUPFAM" id="SSF55060">
    <property type="entry name" value="GHMP Kinase, C-terminal domain"/>
    <property type="match status" value="1"/>
</dbReference>
<feature type="domain" description="GHMP kinase N-terminal" evidence="14">
    <location>
        <begin position="60"/>
        <end position="142"/>
    </location>
</feature>
<reference evidence="16" key="1">
    <citation type="submission" date="2024-06" db="EMBL/GenBank/DDBJ databases">
        <authorList>
            <person name="Fan A."/>
            <person name="Zhang F.Y."/>
            <person name="Zhang L."/>
        </authorList>
    </citation>
    <scope>NUCLEOTIDE SEQUENCE</scope>
    <source>
        <strain evidence="16">Y61</strain>
    </source>
</reference>
<evidence type="ECO:0000313" key="16">
    <source>
        <dbReference type="EMBL" id="XCJ15748.1"/>
    </source>
</evidence>
<evidence type="ECO:0000256" key="5">
    <source>
        <dbReference type="ARBA" id="ARBA00022605"/>
    </source>
</evidence>
<dbReference type="Gene3D" id="3.30.70.890">
    <property type="entry name" value="GHMP kinase, C-terminal domain"/>
    <property type="match status" value="1"/>
</dbReference>